<name>E4Q7G8_CALH1</name>
<dbReference type="RefSeq" id="WP_013403959.1">
    <property type="nucleotide sequence ID" value="NC_014652.1"/>
</dbReference>
<dbReference type="HOGENOM" id="CLU_948925_0_0_9"/>
<dbReference type="OrthoDB" id="9835157at2"/>
<dbReference type="AlphaFoldDB" id="E4Q7G8"/>
<accession>E4Q7G8</accession>
<dbReference type="Proteomes" id="UP000006890">
    <property type="component" value="Chromosome"/>
</dbReference>
<dbReference type="eggNOG" id="ENOG5033I0W">
    <property type="taxonomic scope" value="Bacteria"/>
</dbReference>
<keyword evidence="2" id="KW-1185">Reference proteome</keyword>
<sequence>MLRKSIVSTVLMVLIMISQLYTFASDNLTLSDLGIVDIDIKNMSDEKKSFYNNLKILNIKEETKYYQIEVRKSNSESEERKNKNQNNEYETKIIEITKSDFEKQVFQLNKKVNVNINASNTDSINLSWVKMTTKIALIEGDEYVVTNDISYFESNGFLQPVNTHIIGIGVGANYSVIKDSEYLRHEYTLYSSNLGIYEPGQYDYYWTAYEKSAQGYAFVIQTYETQINNRAFMALGIKANVSNTTVVDAYGHYAKYTKSVTPSISFSINGASIDITPTTNLIKAPNTHVQLYR</sequence>
<reference key="1">
    <citation type="submission" date="2010-09" db="EMBL/GenBank/DDBJ databases">
        <title>Complete sequence of Caldicellulosiruptor hydrothermalis 108.</title>
        <authorList>
            <consortium name="US DOE Joint Genome Institute"/>
            <person name="Lucas S."/>
            <person name="Copeland A."/>
            <person name="Lapidus A."/>
            <person name="Cheng J.-F."/>
            <person name="Bruce D."/>
            <person name="Goodwin L."/>
            <person name="Pitluck S."/>
            <person name="Davenport K."/>
            <person name="Detter J.C."/>
            <person name="Han C."/>
            <person name="Tapia R."/>
            <person name="Land M."/>
            <person name="Hauser L."/>
            <person name="Chang Y.-J."/>
            <person name="Jeffries C."/>
            <person name="Kyrpides N."/>
            <person name="Ivanova N."/>
            <person name="Mikhailova N."/>
            <person name="Blumer-Schuette S.E."/>
            <person name="Kelly R.M."/>
            <person name="Woyke T."/>
        </authorList>
    </citation>
    <scope>NUCLEOTIDE SEQUENCE</scope>
    <source>
        <strain>108</strain>
    </source>
</reference>
<reference evidence="1 2" key="2">
    <citation type="journal article" date="2011" name="J. Bacteriol.">
        <title>Complete genome sequences for the anaerobic, extremely thermophilic plant biomass-degrading bacteria Caldicellulosiruptor hydrothermalis, Caldicellulosiruptor kristjanssonii, Caldicellulosiruptor kronotskyensis, Caldicellulosiruptor owensenis, and Caldicellulosiruptor lactoaceticus.</title>
        <authorList>
            <person name="Blumer-Schuette S.E."/>
            <person name="Ozdemir I."/>
            <person name="Mistry D."/>
            <person name="Lucas S."/>
            <person name="Lapidus A."/>
            <person name="Cheng J.F."/>
            <person name="Goodwin L.A."/>
            <person name="Pitluck S."/>
            <person name="Land M.L."/>
            <person name="Hauser L.J."/>
            <person name="Woyke T."/>
            <person name="Mikhailova N."/>
            <person name="Pati A."/>
            <person name="Kyrpides N.C."/>
            <person name="Ivanova N."/>
            <person name="Detter J.C."/>
            <person name="Walston-Davenport K."/>
            <person name="Han S."/>
            <person name="Adams M.W."/>
            <person name="Kelly R.M."/>
        </authorList>
    </citation>
    <scope>NUCLEOTIDE SEQUENCE [LARGE SCALE GENOMIC DNA]</scope>
    <source>
        <strain evidence="2">DSM 18901 / VKM B-2411 / 108</strain>
    </source>
</reference>
<proteinExistence type="predicted"/>
<dbReference type="EMBL" id="CP002219">
    <property type="protein sequence ID" value="ADQ07813.1"/>
    <property type="molecule type" value="Genomic_DNA"/>
</dbReference>
<dbReference type="KEGG" id="chd:Calhy_2104"/>
<evidence type="ECO:0000313" key="1">
    <source>
        <dbReference type="EMBL" id="ADQ07813.1"/>
    </source>
</evidence>
<organism evidence="1 2">
    <name type="scientific">Caldicellulosiruptor hydrothermalis (strain DSM 18901 / VKM B-2411 / 108)</name>
    <dbReference type="NCBI Taxonomy" id="632292"/>
    <lineage>
        <taxon>Bacteria</taxon>
        <taxon>Bacillati</taxon>
        <taxon>Bacillota</taxon>
        <taxon>Bacillota incertae sedis</taxon>
        <taxon>Caldicellulosiruptorales</taxon>
        <taxon>Caldicellulosiruptoraceae</taxon>
        <taxon>Caldicellulosiruptor</taxon>
    </lineage>
</organism>
<gene>
    <name evidence="1" type="ordered locus">Calhy_2104</name>
</gene>
<evidence type="ECO:0000313" key="2">
    <source>
        <dbReference type="Proteomes" id="UP000006890"/>
    </source>
</evidence>
<protein>
    <submittedName>
        <fullName evidence="1">Uncharacterized protein</fullName>
    </submittedName>
</protein>